<feature type="transmembrane region" description="Helical" evidence="1">
    <location>
        <begin position="124"/>
        <end position="146"/>
    </location>
</feature>
<dbReference type="EMBL" id="VCQU01000009">
    <property type="protein sequence ID" value="NMN97953.1"/>
    <property type="molecule type" value="Genomic_DNA"/>
</dbReference>
<feature type="transmembrane region" description="Helical" evidence="1">
    <location>
        <begin position="97"/>
        <end position="118"/>
    </location>
</feature>
<evidence type="ECO:0000256" key="1">
    <source>
        <dbReference type="SAM" id="Phobius"/>
    </source>
</evidence>
<protein>
    <submittedName>
        <fullName evidence="2">Uncharacterized protein</fullName>
    </submittedName>
</protein>
<keyword evidence="1" id="KW-0472">Membrane</keyword>
<feature type="transmembrane region" description="Helical" evidence="1">
    <location>
        <begin position="61"/>
        <end position="85"/>
    </location>
</feature>
<evidence type="ECO:0000313" key="2">
    <source>
        <dbReference type="EMBL" id="NMN97953.1"/>
    </source>
</evidence>
<sequence>MPVDVDTACQLWWAVIGVGIVNLVAAVTFLFGQREEFTKQLVEQMAKDNPNLPMQQDSANLLFALGLMTLVIVGLALAVLAGLFVHLMRGGRNWARMLVTMIGVVVVFVGVQLVFGIGTLDGPAALVSGGASIIQAVLVVGATILLHRHESNAYFLNFPPVNTL</sequence>
<evidence type="ECO:0000313" key="3">
    <source>
        <dbReference type="Proteomes" id="UP000535543"/>
    </source>
</evidence>
<dbReference type="AlphaFoldDB" id="A0A848KG33"/>
<gene>
    <name evidence="2" type="ORF">FGL95_23225</name>
</gene>
<keyword evidence="3" id="KW-1185">Reference proteome</keyword>
<comment type="caution">
    <text evidence="2">The sequence shown here is derived from an EMBL/GenBank/DDBJ whole genome shotgun (WGS) entry which is preliminary data.</text>
</comment>
<feature type="transmembrane region" description="Helical" evidence="1">
    <location>
        <begin position="12"/>
        <end position="31"/>
    </location>
</feature>
<organism evidence="2 3">
    <name type="scientific">Antrihabitans stalactiti</name>
    <dbReference type="NCBI Taxonomy" id="2584121"/>
    <lineage>
        <taxon>Bacteria</taxon>
        <taxon>Bacillati</taxon>
        <taxon>Actinomycetota</taxon>
        <taxon>Actinomycetes</taxon>
        <taxon>Mycobacteriales</taxon>
        <taxon>Nocardiaceae</taxon>
        <taxon>Antrihabitans</taxon>
    </lineage>
</organism>
<keyword evidence="1" id="KW-0812">Transmembrane</keyword>
<accession>A0A848KG33</accession>
<dbReference type="RefSeq" id="WP_169591422.1">
    <property type="nucleotide sequence ID" value="NZ_VCQU01000009.1"/>
</dbReference>
<proteinExistence type="predicted"/>
<keyword evidence="1" id="KW-1133">Transmembrane helix</keyword>
<reference evidence="2 3" key="2">
    <citation type="submission" date="2020-06" db="EMBL/GenBank/DDBJ databases">
        <title>Antribacter stalactiti gen. nov., sp. nov., a new member of the family Nacardiaceae isolated from a cave.</title>
        <authorList>
            <person name="Kim I.S."/>
        </authorList>
    </citation>
    <scope>NUCLEOTIDE SEQUENCE [LARGE SCALE GENOMIC DNA]</scope>
    <source>
        <strain evidence="2 3">YC2-7</strain>
    </source>
</reference>
<reference evidence="2 3" key="1">
    <citation type="submission" date="2019-05" db="EMBL/GenBank/DDBJ databases">
        <authorList>
            <person name="Lee S.D."/>
        </authorList>
    </citation>
    <scope>NUCLEOTIDE SEQUENCE [LARGE SCALE GENOMIC DNA]</scope>
    <source>
        <strain evidence="2 3">YC2-7</strain>
    </source>
</reference>
<name>A0A848KG33_9NOCA</name>
<dbReference type="Proteomes" id="UP000535543">
    <property type="component" value="Unassembled WGS sequence"/>
</dbReference>